<sequence length="466" mass="52058">MDLSDSSYDFLCSEVSDTLVLSEDEAFNSISVSEMKSVSSGSEKGDMKMKGETHSDASEDGNAYESDHTGDMGFVTETNYDSKVQPVPYRVNKGKKRDLMTMLSENPNLVLTEFPAQFKLKDDIKEVAKNHITRYLPAKSLFKCRQVSKEWNIWLSSPFFAHMQSQHFKKTSGFFQNSKSLAATRFISLEDPAYGVPYPSLGFLPEHVSVKSSCNGLLLCQSGLYDDEYYVCNPANMQWIKLPPSTSYHGANPKMVLAFEPSPLNFEPRYQVICLFSVSYPDVAPVRHFDIYDSITKSWSVSDMICVDLESEVKGDGIFVNGVCYWETNGGELLAYDLKNDIYSVQKLPFSEGSALSNIDGELCFVTAAYDHATKSCVLDVYGDGVMSLKKTITVPVVHIEDGEFVECTVVGNSCDDVVGLVVKGSQWQKRLYLYHHRERNVQGLGVFSHSKKLVPYVNSLVSINA</sequence>
<evidence type="ECO:0000313" key="4">
    <source>
        <dbReference type="EMBL" id="KAK1410413.1"/>
    </source>
</evidence>
<evidence type="ECO:0000256" key="1">
    <source>
        <dbReference type="SAM" id="MobiDB-lite"/>
    </source>
</evidence>
<dbReference type="InterPro" id="IPR001810">
    <property type="entry name" value="F-box_dom"/>
</dbReference>
<evidence type="ECO:0000259" key="3">
    <source>
        <dbReference type="Pfam" id="PF07734"/>
    </source>
</evidence>
<dbReference type="InterPro" id="IPR036047">
    <property type="entry name" value="F-box-like_dom_sf"/>
</dbReference>
<dbReference type="AlphaFoldDB" id="A0AAD8JV53"/>
<feature type="region of interest" description="Disordered" evidence="1">
    <location>
        <begin position="37"/>
        <end position="65"/>
    </location>
</feature>
<dbReference type="SUPFAM" id="SSF81383">
    <property type="entry name" value="F-box domain"/>
    <property type="match status" value="1"/>
</dbReference>
<feature type="compositionally biased region" description="Basic and acidic residues" evidence="1">
    <location>
        <begin position="43"/>
        <end position="57"/>
    </location>
</feature>
<proteinExistence type="predicted"/>
<dbReference type="NCBIfam" id="TIGR01640">
    <property type="entry name" value="F_box_assoc_1"/>
    <property type="match status" value="1"/>
</dbReference>
<evidence type="ECO:0000313" key="5">
    <source>
        <dbReference type="Proteomes" id="UP001229421"/>
    </source>
</evidence>
<dbReference type="InterPro" id="IPR055290">
    <property type="entry name" value="At3g26010-like"/>
</dbReference>
<dbReference type="PANTHER" id="PTHR35546">
    <property type="entry name" value="F-BOX PROTEIN INTERACTION DOMAIN PROTEIN-RELATED"/>
    <property type="match status" value="1"/>
</dbReference>
<feature type="domain" description="F-box" evidence="2">
    <location>
        <begin position="130"/>
        <end position="158"/>
    </location>
</feature>
<evidence type="ECO:0008006" key="6">
    <source>
        <dbReference type="Google" id="ProtNLM"/>
    </source>
</evidence>
<evidence type="ECO:0000259" key="2">
    <source>
        <dbReference type="Pfam" id="PF00646"/>
    </source>
</evidence>
<comment type="caution">
    <text evidence="4">The sequence shown here is derived from an EMBL/GenBank/DDBJ whole genome shotgun (WGS) entry which is preliminary data.</text>
</comment>
<accession>A0AAD8JV53</accession>
<protein>
    <recommendedName>
        <fullName evidence="6">F-box protein</fullName>
    </recommendedName>
</protein>
<dbReference type="InterPro" id="IPR006527">
    <property type="entry name" value="F-box-assoc_dom_typ1"/>
</dbReference>
<keyword evidence="5" id="KW-1185">Reference proteome</keyword>
<organism evidence="4 5">
    <name type="scientific">Tagetes erecta</name>
    <name type="common">African marigold</name>
    <dbReference type="NCBI Taxonomy" id="13708"/>
    <lineage>
        <taxon>Eukaryota</taxon>
        <taxon>Viridiplantae</taxon>
        <taxon>Streptophyta</taxon>
        <taxon>Embryophyta</taxon>
        <taxon>Tracheophyta</taxon>
        <taxon>Spermatophyta</taxon>
        <taxon>Magnoliopsida</taxon>
        <taxon>eudicotyledons</taxon>
        <taxon>Gunneridae</taxon>
        <taxon>Pentapetalae</taxon>
        <taxon>asterids</taxon>
        <taxon>campanulids</taxon>
        <taxon>Asterales</taxon>
        <taxon>Asteraceae</taxon>
        <taxon>Asteroideae</taxon>
        <taxon>Heliantheae alliance</taxon>
        <taxon>Tageteae</taxon>
        <taxon>Tagetes</taxon>
    </lineage>
</organism>
<dbReference type="Pfam" id="PF07734">
    <property type="entry name" value="FBA_1"/>
    <property type="match status" value="1"/>
</dbReference>
<feature type="domain" description="F-box associated beta-propeller type 1" evidence="3">
    <location>
        <begin position="212"/>
        <end position="394"/>
    </location>
</feature>
<dbReference type="InterPro" id="IPR017451">
    <property type="entry name" value="F-box-assoc_interact_dom"/>
</dbReference>
<dbReference type="Proteomes" id="UP001229421">
    <property type="component" value="Unassembled WGS sequence"/>
</dbReference>
<dbReference type="PANTHER" id="PTHR35546:SF25">
    <property type="entry name" value="F-BOX DOMAIN-CONTAINING PROTEIN"/>
    <property type="match status" value="1"/>
</dbReference>
<gene>
    <name evidence="4" type="ORF">QVD17_36950</name>
</gene>
<dbReference type="EMBL" id="JAUHHV010000010">
    <property type="protein sequence ID" value="KAK1410413.1"/>
    <property type="molecule type" value="Genomic_DNA"/>
</dbReference>
<reference evidence="4" key="1">
    <citation type="journal article" date="2023" name="bioRxiv">
        <title>Improved chromosome-level genome assembly for marigold (Tagetes erecta).</title>
        <authorList>
            <person name="Jiang F."/>
            <person name="Yuan L."/>
            <person name="Wang S."/>
            <person name="Wang H."/>
            <person name="Xu D."/>
            <person name="Wang A."/>
            <person name="Fan W."/>
        </authorList>
    </citation>
    <scope>NUCLEOTIDE SEQUENCE</scope>
    <source>
        <strain evidence="4">WSJ</strain>
        <tissue evidence="4">Leaf</tissue>
    </source>
</reference>
<dbReference type="Pfam" id="PF00646">
    <property type="entry name" value="F-box"/>
    <property type="match status" value="1"/>
</dbReference>
<name>A0AAD8JV53_TARER</name>